<evidence type="ECO:0000256" key="1">
    <source>
        <dbReference type="SAM" id="MobiDB-lite"/>
    </source>
</evidence>
<dbReference type="OrthoDB" id="198735at2759"/>
<keyword evidence="3" id="KW-1185">Reference proteome</keyword>
<dbReference type="Proteomes" id="UP000824540">
    <property type="component" value="Unassembled WGS sequence"/>
</dbReference>
<feature type="region of interest" description="Disordered" evidence="1">
    <location>
        <begin position="50"/>
        <end position="71"/>
    </location>
</feature>
<reference evidence="2" key="1">
    <citation type="thesis" date="2021" institute="BYU ScholarsArchive" country="Provo, UT, USA">
        <title>Applications of and Algorithms for Genome Assembly and Genomic Analyses with an Emphasis on Marine Teleosts.</title>
        <authorList>
            <person name="Pickett B.D."/>
        </authorList>
    </citation>
    <scope>NUCLEOTIDE SEQUENCE</scope>
    <source>
        <strain evidence="2">HI-2016</strain>
    </source>
</reference>
<dbReference type="AlphaFoldDB" id="A0A8T2N1Q7"/>
<sequence>VCSSLRLGRSGAGKPVWESGGDSGLIHLWEQEHVLLSDPSPAAAGRELTGERLSAPGSVNRTQGAAPGGQRARSRVVMKTHFPCFGLLLFLLLLLLPSTSCAELRPALPRDQEDTSTQRNRNREKWEKDVRAASSLDELLKLTDFPDWKLWKCRLKLKHMDPPPPHPEYRSVSSSSSSSSSSASSHRSTRYAATSYSLEILKVLLQSVTQTHFASPQLLTVIPFKHGPEPVLIQVANHTACALLCQRPRAHTGCVPVA</sequence>
<feature type="region of interest" description="Disordered" evidence="1">
    <location>
        <begin position="162"/>
        <end position="186"/>
    </location>
</feature>
<evidence type="ECO:0000313" key="3">
    <source>
        <dbReference type="Proteomes" id="UP000824540"/>
    </source>
</evidence>
<feature type="compositionally biased region" description="Low complexity" evidence="1">
    <location>
        <begin position="170"/>
        <end position="186"/>
    </location>
</feature>
<feature type="non-terminal residue" evidence="2">
    <location>
        <position position="258"/>
    </location>
</feature>
<comment type="caution">
    <text evidence="2">The sequence shown here is derived from an EMBL/GenBank/DDBJ whole genome shotgun (WGS) entry which is preliminary data.</text>
</comment>
<accession>A0A8T2N1Q7</accession>
<proteinExistence type="predicted"/>
<dbReference type="EMBL" id="JAFBMS010000150">
    <property type="protein sequence ID" value="KAG9334429.1"/>
    <property type="molecule type" value="Genomic_DNA"/>
</dbReference>
<gene>
    <name evidence="2" type="ORF">JZ751_007686</name>
</gene>
<protein>
    <submittedName>
        <fullName evidence="2">Uncharacterized protein</fullName>
    </submittedName>
</protein>
<organism evidence="2 3">
    <name type="scientific">Albula glossodonta</name>
    <name type="common">roundjaw bonefish</name>
    <dbReference type="NCBI Taxonomy" id="121402"/>
    <lineage>
        <taxon>Eukaryota</taxon>
        <taxon>Metazoa</taxon>
        <taxon>Chordata</taxon>
        <taxon>Craniata</taxon>
        <taxon>Vertebrata</taxon>
        <taxon>Euteleostomi</taxon>
        <taxon>Actinopterygii</taxon>
        <taxon>Neopterygii</taxon>
        <taxon>Teleostei</taxon>
        <taxon>Albuliformes</taxon>
        <taxon>Albulidae</taxon>
        <taxon>Albula</taxon>
    </lineage>
</organism>
<name>A0A8T2N1Q7_9TELE</name>
<evidence type="ECO:0000313" key="2">
    <source>
        <dbReference type="EMBL" id="KAG9334429.1"/>
    </source>
</evidence>